<dbReference type="PROSITE" id="PS00770">
    <property type="entry name" value="AA_TRANSFER_CLASS_4"/>
    <property type="match status" value="1"/>
</dbReference>
<comment type="cofactor">
    <cofactor evidence="1 12">
        <name>pyridoxal 5'-phosphate</name>
        <dbReference type="ChEBI" id="CHEBI:597326"/>
    </cofactor>
</comment>
<evidence type="ECO:0000313" key="13">
    <source>
        <dbReference type="EMBL" id="PIQ88545.1"/>
    </source>
</evidence>
<sequence length="273" mass="30499">MKIFLDGKWVGKNMANTAIYEPGFLCAQGLFETMKACNNKIFFLERHLDRLLAALPAIKINLAYSKKHLIEIVNKTTAFNNYSYGYIRLTVWQGFKEAHISVIAREYRPYESAKYACGFKAIISSIRQNELSPLSSIKSSSRLHFLLAQSEAGEKGADEAILLNSKNKIAEGACTNIFFLKGNVLFTPNKESGCLPGITREIVLEIAKKENMEIREKEIDAAELFSAQEAFFTNSLIGIMPLAFLDNKMIGGAGAGRFTALFIKKYNQLLQKG</sequence>
<dbReference type="GO" id="GO:0004084">
    <property type="term" value="F:branched-chain-amino-acid transaminase activity"/>
    <property type="evidence" value="ECO:0007669"/>
    <property type="project" value="UniProtKB-EC"/>
</dbReference>
<comment type="pathway">
    <text evidence="3">Amino-acid biosynthesis; L-valine biosynthesis; L-valine from pyruvate: step 4/4.</text>
</comment>
<dbReference type="PANTHER" id="PTHR42743">
    <property type="entry name" value="AMINO-ACID AMINOTRANSFERASE"/>
    <property type="match status" value="1"/>
</dbReference>
<comment type="catalytic activity">
    <reaction evidence="10">
        <text>L-leucine + 2-oxoglutarate = 4-methyl-2-oxopentanoate + L-glutamate</text>
        <dbReference type="Rhea" id="RHEA:18321"/>
        <dbReference type="ChEBI" id="CHEBI:16810"/>
        <dbReference type="ChEBI" id="CHEBI:17865"/>
        <dbReference type="ChEBI" id="CHEBI:29985"/>
        <dbReference type="ChEBI" id="CHEBI:57427"/>
        <dbReference type="EC" id="2.6.1.42"/>
    </reaction>
</comment>
<comment type="similarity">
    <text evidence="5 11">Belongs to the class-IV pyridoxal-phosphate-dependent aminotransferase family.</text>
</comment>
<evidence type="ECO:0000256" key="4">
    <source>
        <dbReference type="ARBA" id="ARBA00005072"/>
    </source>
</evidence>
<name>A0A2H0LYH8_9BACT</name>
<evidence type="ECO:0000256" key="11">
    <source>
        <dbReference type="RuleBase" id="RU004106"/>
    </source>
</evidence>
<comment type="pathway">
    <text evidence="4">Amino-acid biosynthesis; L-leucine biosynthesis; L-leucine from 3-methyl-2-oxobutanoate: step 4/4.</text>
</comment>
<dbReference type="GO" id="GO:0008652">
    <property type="term" value="P:amino acid biosynthetic process"/>
    <property type="evidence" value="ECO:0007669"/>
    <property type="project" value="UniProtKB-ARBA"/>
</dbReference>
<dbReference type="InterPro" id="IPR001544">
    <property type="entry name" value="Aminotrans_IV"/>
</dbReference>
<dbReference type="EC" id="2.6.1.42" evidence="6"/>
<dbReference type="Gene3D" id="3.20.10.10">
    <property type="entry name" value="D-amino Acid Aminotransferase, subunit A, domain 2"/>
    <property type="match status" value="1"/>
</dbReference>
<evidence type="ECO:0000313" key="14">
    <source>
        <dbReference type="Proteomes" id="UP000229641"/>
    </source>
</evidence>
<keyword evidence="7 12" id="KW-0663">Pyridoxal phosphate</keyword>
<evidence type="ECO:0000256" key="8">
    <source>
        <dbReference type="ARBA" id="ARBA00048212"/>
    </source>
</evidence>
<dbReference type="CDD" id="cd00449">
    <property type="entry name" value="PLPDE_IV"/>
    <property type="match status" value="1"/>
</dbReference>
<dbReference type="EMBL" id="PCWA01000097">
    <property type="protein sequence ID" value="PIQ88545.1"/>
    <property type="molecule type" value="Genomic_DNA"/>
</dbReference>
<dbReference type="InterPro" id="IPR050571">
    <property type="entry name" value="Class-IV_PLP-Dep_Aminotrnsfr"/>
</dbReference>
<evidence type="ECO:0000256" key="5">
    <source>
        <dbReference type="ARBA" id="ARBA00009320"/>
    </source>
</evidence>
<dbReference type="AlphaFoldDB" id="A0A2H0LYH8"/>
<dbReference type="Proteomes" id="UP000229641">
    <property type="component" value="Unassembled WGS sequence"/>
</dbReference>
<evidence type="ECO:0000256" key="2">
    <source>
        <dbReference type="ARBA" id="ARBA00004824"/>
    </source>
</evidence>
<dbReference type="FunFam" id="3.20.10.10:FF:000002">
    <property type="entry name" value="D-alanine aminotransferase"/>
    <property type="match status" value="1"/>
</dbReference>
<dbReference type="InterPro" id="IPR018300">
    <property type="entry name" value="Aminotrans_IV_CS"/>
</dbReference>
<evidence type="ECO:0000256" key="9">
    <source>
        <dbReference type="ARBA" id="ARBA00048798"/>
    </source>
</evidence>
<reference evidence="13 14" key="1">
    <citation type="submission" date="2017-09" db="EMBL/GenBank/DDBJ databases">
        <title>Depth-based differentiation of microbial function through sediment-hosted aquifers and enrichment of novel symbionts in the deep terrestrial subsurface.</title>
        <authorList>
            <person name="Probst A.J."/>
            <person name="Ladd B."/>
            <person name="Jarett J.K."/>
            <person name="Geller-Mcgrath D.E."/>
            <person name="Sieber C.M."/>
            <person name="Emerson J.B."/>
            <person name="Anantharaman K."/>
            <person name="Thomas B.C."/>
            <person name="Malmstrom R."/>
            <person name="Stieglmeier M."/>
            <person name="Klingl A."/>
            <person name="Woyke T."/>
            <person name="Ryan C.M."/>
            <person name="Banfield J.F."/>
        </authorList>
    </citation>
    <scope>NUCLEOTIDE SEQUENCE [LARGE SCALE GENOMIC DNA]</scope>
    <source>
        <strain evidence="13">CG11_big_fil_rev_8_21_14_0_20_42_13</strain>
    </source>
</reference>
<evidence type="ECO:0000256" key="1">
    <source>
        <dbReference type="ARBA" id="ARBA00001933"/>
    </source>
</evidence>
<evidence type="ECO:0000256" key="3">
    <source>
        <dbReference type="ARBA" id="ARBA00004931"/>
    </source>
</evidence>
<dbReference type="InterPro" id="IPR043132">
    <property type="entry name" value="BCAT-like_C"/>
</dbReference>
<comment type="pathway">
    <text evidence="2">Amino-acid biosynthesis; L-isoleucine biosynthesis; L-isoleucine from 2-oxobutanoate: step 4/4.</text>
</comment>
<dbReference type="InterPro" id="IPR036038">
    <property type="entry name" value="Aminotransferase-like"/>
</dbReference>
<comment type="catalytic activity">
    <reaction evidence="8">
        <text>L-valine + 2-oxoglutarate = 3-methyl-2-oxobutanoate + L-glutamate</text>
        <dbReference type="Rhea" id="RHEA:24813"/>
        <dbReference type="ChEBI" id="CHEBI:11851"/>
        <dbReference type="ChEBI" id="CHEBI:16810"/>
        <dbReference type="ChEBI" id="CHEBI:29985"/>
        <dbReference type="ChEBI" id="CHEBI:57762"/>
        <dbReference type="EC" id="2.6.1.42"/>
    </reaction>
</comment>
<comment type="catalytic activity">
    <reaction evidence="9">
        <text>L-isoleucine + 2-oxoglutarate = (S)-3-methyl-2-oxopentanoate + L-glutamate</text>
        <dbReference type="Rhea" id="RHEA:24801"/>
        <dbReference type="ChEBI" id="CHEBI:16810"/>
        <dbReference type="ChEBI" id="CHEBI:29985"/>
        <dbReference type="ChEBI" id="CHEBI:35146"/>
        <dbReference type="ChEBI" id="CHEBI:58045"/>
        <dbReference type="EC" id="2.6.1.42"/>
    </reaction>
</comment>
<evidence type="ECO:0000256" key="10">
    <source>
        <dbReference type="ARBA" id="ARBA00049229"/>
    </source>
</evidence>
<evidence type="ECO:0000256" key="6">
    <source>
        <dbReference type="ARBA" id="ARBA00013053"/>
    </source>
</evidence>
<dbReference type="InterPro" id="IPR043131">
    <property type="entry name" value="BCAT-like_N"/>
</dbReference>
<organism evidence="13 14">
    <name type="scientific">Candidatus Ghiorseimicrobium undicola</name>
    <dbReference type="NCBI Taxonomy" id="1974746"/>
    <lineage>
        <taxon>Bacteria</taxon>
        <taxon>Pseudomonadati</taxon>
        <taxon>Candidatus Omnitrophota</taxon>
        <taxon>Candidatus Ghiorseimicrobium</taxon>
    </lineage>
</organism>
<dbReference type="GO" id="GO:0046394">
    <property type="term" value="P:carboxylic acid biosynthetic process"/>
    <property type="evidence" value="ECO:0007669"/>
    <property type="project" value="UniProtKB-ARBA"/>
</dbReference>
<dbReference type="Gene3D" id="3.30.470.10">
    <property type="match status" value="1"/>
</dbReference>
<gene>
    <name evidence="13" type="ORF">COV72_07925</name>
</gene>
<comment type="caution">
    <text evidence="13">The sequence shown here is derived from an EMBL/GenBank/DDBJ whole genome shotgun (WGS) entry which is preliminary data.</text>
</comment>
<dbReference type="PANTHER" id="PTHR42743:SF11">
    <property type="entry name" value="AMINODEOXYCHORISMATE LYASE"/>
    <property type="match status" value="1"/>
</dbReference>
<protein>
    <recommendedName>
        <fullName evidence="6">branched-chain-amino-acid transaminase</fullName>
        <ecNumber evidence="6">2.6.1.42</ecNumber>
    </recommendedName>
</protein>
<proteinExistence type="inferred from homology"/>
<evidence type="ECO:0000256" key="7">
    <source>
        <dbReference type="ARBA" id="ARBA00022898"/>
    </source>
</evidence>
<evidence type="ECO:0000256" key="12">
    <source>
        <dbReference type="RuleBase" id="RU004516"/>
    </source>
</evidence>
<dbReference type="Pfam" id="PF01063">
    <property type="entry name" value="Aminotran_4"/>
    <property type="match status" value="1"/>
</dbReference>
<dbReference type="SUPFAM" id="SSF56752">
    <property type="entry name" value="D-aminoacid aminotransferase-like PLP-dependent enzymes"/>
    <property type="match status" value="1"/>
</dbReference>
<accession>A0A2H0LYH8</accession>